<sequence>MKSKLIEIKDKKDKEKIGNLVLDDLTDWFSIGESRKTYIEESLDKRFLAIFLDDKPVGFLVMKETSKDCVEIFVMGIMKKYHRLGLGKQLIEAFEDLARTLFFSYAQVKTVKRGTYEEYDKTNDFYKAMAYKELECLPGLWDENNPCQLYIKYLGEK</sequence>
<dbReference type="EMBL" id="CP001708">
    <property type="protein sequence ID" value="ACV29148.1"/>
    <property type="molecule type" value="Genomic_DNA"/>
</dbReference>
<dbReference type="STRING" id="525919.Apre_1122"/>
<dbReference type="InterPro" id="IPR000182">
    <property type="entry name" value="GNAT_dom"/>
</dbReference>
<evidence type="ECO:0000313" key="3">
    <source>
        <dbReference type="Proteomes" id="UP000002294"/>
    </source>
</evidence>
<proteinExistence type="predicted"/>
<dbReference type="Gene3D" id="3.40.630.30">
    <property type="match status" value="1"/>
</dbReference>
<keyword evidence="3" id="KW-1185">Reference proteome</keyword>
<gene>
    <name evidence="2" type="ordered locus">Apre_1122</name>
</gene>
<evidence type="ECO:0000313" key="2">
    <source>
        <dbReference type="EMBL" id="ACV29148.1"/>
    </source>
</evidence>
<dbReference type="AlphaFoldDB" id="C7RD85"/>
<name>C7RD85_ANAPD</name>
<dbReference type="HOGENOM" id="CLU_142044_0_0_9"/>
<dbReference type="eggNOG" id="COG0454">
    <property type="taxonomic scope" value="Bacteria"/>
</dbReference>
<dbReference type="OrthoDB" id="9783470at2"/>
<feature type="domain" description="N-acetyltransferase" evidence="1">
    <location>
        <begin position="4"/>
        <end position="155"/>
    </location>
</feature>
<dbReference type="PROSITE" id="PS51186">
    <property type="entry name" value="GNAT"/>
    <property type="match status" value="1"/>
</dbReference>
<dbReference type="SMR" id="C7RD85"/>
<dbReference type="Proteomes" id="UP000002294">
    <property type="component" value="Chromosome"/>
</dbReference>
<evidence type="ECO:0000259" key="1">
    <source>
        <dbReference type="PROSITE" id="PS51186"/>
    </source>
</evidence>
<reference evidence="2 3" key="1">
    <citation type="journal article" date="2009" name="Stand. Genomic Sci.">
        <title>Complete genome sequence of Anaerococcus prevotii type strain (PC1).</title>
        <authorList>
            <person name="Labutti K."/>
            <person name="Pukall R."/>
            <person name="Steenblock K."/>
            <person name="Glavina Del Rio T."/>
            <person name="Tice H."/>
            <person name="Copeland A."/>
            <person name="Cheng J.F."/>
            <person name="Lucas S."/>
            <person name="Chen F."/>
            <person name="Nolan M."/>
            <person name="Bruce D."/>
            <person name="Goodwin L."/>
            <person name="Pitluck S."/>
            <person name="Ivanova N."/>
            <person name="Mavromatis K."/>
            <person name="Ovchinnikova G."/>
            <person name="Pati A."/>
            <person name="Chen A."/>
            <person name="Palaniappan K."/>
            <person name="Land M."/>
            <person name="Hauser L."/>
            <person name="Chang Y.J."/>
            <person name="Jeffries C.D."/>
            <person name="Chain P."/>
            <person name="Saunders E."/>
            <person name="Brettin T."/>
            <person name="Detter J.C."/>
            <person name="Han C."/>
            <person name="Goker M."/>
            <person name="Bristow J."/>
            <person name="Eisen J.A."/>
            <person name="Markowitz V."/>
            <person name="Hugenholtz P."/>
            <person name="Kyrpides N.C."/>
            <person name="Klenk H.P."/>
            <person name="Lapidus A."/>
        </authorList>
    </citation>
    <scope>NUCLEOTIDE SEQUENCE [LARGE SCALE GENOMIC DNA]</scope>
    <source>
        <strain evidence="3">ATCC 9321 / DSM 20548 / JCM 6508 / NCTC 11806 / PC1</strain>
    </source>
</reference>
<dbReference type="Pfam" id="PF00583">
    <property type="entry name" value="Acetyltransf_1"/>
    <property type="match status" value="1"/>
</dbReference>
<dbReference type="RefSeq" id="WP_015778051.1">
    <property type="nucleotide sequence ID" value="NC_013171.1"/>
</dbReference>
<dbReference type="GO" id="GO:0016747">
    <property type="term" value="F:acyltransferase activity, transferring groups other than amino-acyl groups"/>
    <property type="evidence" value="ECO:0007669"/>
    <property type="project" value="InterPro"/>
</dbReference>
<dbReference type="KEGG" id="apr:Apre_1122"/>
<accession>C7RD85</accession>
<dbReference type="SUPFAM" id="SSF55729">
    <property type="entry name" value="Acyl-CoA N-acyltransferases (Nat)"/>
    <property type="match status" value="1"/>
</dbReference>
<dbReference type="CDD" id="cd04301">
    <property type="entry name" value="NAT_SF"/>
    <property type="match status" value="1"/>
</dbReference>
<dbReference type="InterPro" id="IPR016181">
    <property type="entry name" value="Acyl_CoA_acyltransferase"/>
</dbReference>
<organism evidence="2 3">
    <name type="scientific">Anaerococcus prevotii (strain ATCC 9321 / DSM 20548 / JCM 6508 / NCTC 11806 / PC1)</name>
    <name type="common">Peptostreptococcus prevotii</name>
    <name type="synonym">Peptococcus prevotii</name>
    <dbReference type="NCBI Taxonomy" id="525919"/>
    <lineage>
        <taxon>Bacteria</taxon>
        <taxon>Bacillati</taxon>
        <taxon>Bacillota</taxon>
        <taxon>Tissierellia</taxon>
        <taxon>Tissierellales</taxon>
        <taxon>Peptoniphilaceae</taxon>
        <taxon>Anaerococcus</taxon>
    </lineage>
</organism>
<protein>
    <submittedName>
        <fullName evidence="2">GCN5-related N-acetyltransferase</fullName>
    </submittedName>
</protein>